<evidence type="ECO:0000313" key="5">
    <source>
        <dbReference type="EMBL" id="WGL15169.1"/>
    </source>
</evidence>
<dbReference type="InterPro" id="IPR047233">
    <property type="entry name" value="UAH_cupin"/>
</dbReference>
<keyword evidence="6" id="KW-1185">Reference proteome</keyword>
<protein>
    <submittedName>
        <fullName evidence="5">Ureidoglycolate lyase</fullName>
    </submittedName>
</protein>
<dbReference type="Proteomes" id="UP001236500">
    <property type="component" value="Chromosome"/>
</dbReference>
<dbReference type="PANTHER" id="PTHR21221">
    <property type="entry name" value="UREIDOGLYCOLATE HYDROLASE"/>
    <property type="match status" value="1"/>
</dbReference>
<dbReference type="InterPro" id="IPR011051">
    <property type="entry name" value="RmlC_Cupin_sf"/>
</dbReference>
<dbReference type="PANTHER" id="PTHR21221:SF1">
    <property type="entry name" value="UREIDOGLYCOLATE LYASE"/>
    <property type="match status" value="1"/>
</dbReference>
<dbReference type="NCBIfam" id="NF009932">
    <property type="entry name" value="PRK13395.1"/>
    <property type="match status" value="1"/>
</dbReference>
<dbReference type="Pfam" id="PF04115">
    <property type="entry name" value="Ureidogly_lyase"/>
    <property type="match status" value="1"/>
</dbReference>
<comment type="catalytic activity">
    <reaction evidence="4">
        <text>(S)-ureidoglycolate = urea + glyoxylate</text>
        <dbReference type="Rhea" id="RHEA:11304"/>
        <dbReference type="ChEBI" id="CHEBI:16199"/>
        <dbReference type="ChEBI" id="CHEBI:36655"/>
        <dbReference type="ChEBI" id="CHEBI:57296"/>
        <dbReference type="EC" id="4.3.2.3"/>
    </reaction>
</comment>
<accession>A0ABY8N9R4</accession>
<dbReference type="InterPro" id="IPR007247">
    <property type="entry name" value="Ureidogly_lyase"/>
</dbReference>
<proteinExistence type="predicted"/>
<evidence type="ECO:0000313" key="6">
    <source>
        <dbReference type="Proteomes" id="UP001236500"/>
    </source>
</evidence>
<dbReference type="EMBL" id="CP118605">
    <property type="protein sequence ID" value="WGL15169.1"/>
    <property type="molecule type" value="Genomic_DNA"/>
</dbReference>
<keyword evidence="3 5" id="KW-0456">Lyase</keyword>
<keyword evidence="2" id="KW-0659">Purine metabolism</keyword>
<comment type="subunit">
    <text evidence="1">Homodimer.</text>
</comment>
<sequence length="196" mass="22200">MHITERQNTHSMLKLQPLTSEAFAPYGDVLEVSDHRQHFPINRGNTERYHALARVDVTGQEGYPIISIFRTQPVVLPFRIECMERHPLGSQSFTMLGGEPYLVVVAEPGEFRPQTLRGFLAQPHQGVNYHRGTWHHYCLCLNRACDFLVVDRGGCGHNCDEILLPAEQQRLLMLDATDSNDLATDLAQTSCTELED</sequence>
<evidence type="ECO:0000256" key="3">
    <source>
        <dbReference type="ARBA" id="ARBA00023239"/>
    </source>
</evidence>
<dbReference type="Gene3D" id="2.60.120.480">
    <property type="entry name" value="Ureidoglycolate hydrolase"/>
    <property type="match status" value="1"/>
</dbReference>
<dbReference type="GO" id="GO:0016829">
    <property type="term" value="F:lyase activity"/>
    <property type="evidence" value="ECO:0007669"/>
    <property type="project" value="UniProtKB-KW"/>
</dbReference>
<dbReference type="SUPFAM" id="SSF51182">
    <property type="entry name" value="RmlC-like cupins"/>
    <property type="match status" value="1"/>
</dbReference>
<dbReference type="CDD" id="cd20298">
    <property type="entry name" value="cupin_UAH"/>
    <property type="match status" value="1"/>
</dbReference>
<organism evidence="5 6">
    <name type="scientific">Microbulbifer bruguierae</name>
    <dbReference type="NCBI Taxonomy" id="3029061"/>
    <lineage>
        <taxon>Bacteria</taxon>
        <taxon>Pseudomonadati</taxon>
        <taxon>Pseudomonadota</taxon>
        <taxon>Gammaproteobacteria</taxon>
        <taxon>Cellvibrionales</taxon>
        <taxon>Microbulbiferaceae</taxon>
        <taxon>Microbulbifer</taxon>
    </lineage>
</organism>
<gene>
    <name evidence="5" type="ORF">PVT68_10315</name>
</gene>
<evidence type="ECO:0000256" key="2">
    <source>
        <dbReference type="ARBA" id="ARBA00022631"/>
    </source>
</evidence>
<reference evidence="5 6" key="1">
    <citation type="submission" date="2023-02" db="EMBL/GenBank/DDBJ databases">
        <title>Description and genomic characterization of Microbulbifer bruguierae sp. nov., isolated from the sediment of mangrove plant Bruguiera sexangula.</title>
        <authorList>
            <person name="Long M."/>
        </authorList>
    </citation>
    <scope>NUCLEOTIDE SEQUENCE [LARGE SCALE GENOMIC DNA]</scope>
    <source>
        <strain evidence="5 6">H12</strain>
    </source>
</reference>
<dbReference type="RefSeq" id="WP_280317752.1">
    <property type="nucleotide sequence ID" value="NZ_CP118605.1"/>
</dbReference>
<dbReference type="InterPro" id="IPR024060">
    <property type="entry name" value="Ureidoglycolate_lyase_dom_sf"/>
</dbReference>
<name>A0ABY8N9R4_9GAMM</name>
<evidence type="ECO:0000256" key="1">
    <source>
        <dbReference type="ARBA" id="ARBA00011738"/>
    </source>
</evidence>
<evidence type="ECO:0000256" key="4">
    <source>
        <dbReference type="ARBA" id="ARBA00047684"/>
    </source>
</evidence>